<evidence type="ECO:0000256" key="3">
    <source>
        <dbReference type="ARBA" id="ARBA00023082"/>
    </source>
</evidence>
<dbReference type="NCBIfam" id="TIGR02937">
    <property type="entry name" value="sigma70-ECF"/>
    <property type="match status" value="1"/>
</dbReference>
<dbReference type="NCBIfam" id="TIGR02985">
    <property type="entry name" value="Sig70_bacteroi1"/>
    <property type="match status" value="1"/>
</dbReference>
<dbReference type="InterPro" id="IPR014327">
    <property type="entry name" value="RNA_pol_sigma70_bacteroid"/>
</dbReference>
<evidence type="ECO:0000313" key="8">
    <source>
        <dbReference type="Proteomes" id="UP001324380"/>
    </source>
</evidence>
<sequence>MIKPATYSDHELLIALHCGDKKAFEALYFRYFTPLSCYAYKKLQDEYIVEELVQDVFVDLWKKREELDTEGEVAGLLYAMLRNKALHELRARMIQSKHFDAFAFLHKDDVADKLMDGLYARQMEEKMQEAVNKLSPQCKNAFTLSRYEHLSYKEIAEKMSISINTVEKHIGKALQLLRREFEEYHLPILILIGLLELSLQR</sequence>
<gene>
    <name evidence="7" type="ORF">SNE25_28260</name>
</gene>
<proteinExistence type="inferred from homology"/>
<evidence type="ECO:0000256" key="4">
    <source>
        <dbReference type="ARBA" id="ARBA00023163"/>
    </source>
</evidence>
<dbReference type="InterPro" id="IPR039425">
    <property type="entry name" value="RNA_pol_sigma-70-like"/>
</dbReference>
<dbReference type="Proteomes" id="UP001324380">
    <property type="component" value="Chromosome"/>
</dbReference>
<comment type="similarity">
    <text evidence="1">Belongs to the sigma-70 factor family. ECF subfamily.</text>
</comment>
<dbReference type="Pfam" id="PF08281">
    <property type="entry name" value="Sigma70_r4_2"/>
    <property type="match status" value="1"/>
</dbReference>
<evidence type="ECO:0000256" key="2">
    <source>
        <dbReference type="ARBA" id="ARBA00023015"/>
    </source>
</evidence>
<dbReference type="CDD" id="cd06171">
    <property type="entry name" value="Sigma70_r4"/>
    <property type="match status" value="1"/>
</dbReference>
<dbReference type="SUPFAM" id="SSF88946">
    <property type="entry name" value="Sigma2 domain of RNA polymerase sigma factors"/>
    <property type="match status" value="1"/>
</dbReference>
<dbReference type="SUPFAM" id="SSF88659">
    <property type="entry name" value="Sigma3 and sigma4 domains of RNA polymerase sigma factors"/>
    <property type="match status" value="1"/>
</dbReference>
<dbReference type="Pfam" id="PF04542">
    <property type="entry name" value="Sigma70_r2"/>
    <property type="match status" value="1"/>
</dbReference>
<dbReference type="InterPro" id="IPR036388">
    <property type="entry name" value="WH-like_DNA-bd_sf"/>
</dbReference>
<dbReference type="InterPro" id="IPR013324">
    <property type="entry name" value="RNA_pol_sigma_r3/r4-like"/>
</dbReference>
<protein>
    <submittedName>
        <fullName evidence="7">RNA polymerase sigma-70 factor</fullName>
    </submittedName>
</protein>
<reference evidence="7 8" key="1">
    <citation type="submission" date="2023-11" db="EMBL/GenBank/DDBJ databases">
        <title>Analysis of the Genomes of Mucilaginibacter gossypii cycad 4 and M. sabulilitoris SNA2: microbes with the potential for plant growth promotion.</title>
        <authorList>
            <person name="Hirsch A.M."/>
            <person name="Humm E."/>
            <person name="Rubbi M."/>
            <person name="Del Vecchio G."/>
            <person name="Ha S.M."/>
            <person name="Pellegrini M."/>
            <person name="Gunsalus R.P."/>
        </authorList>
    </citation>
    <scope>NUCLEOTIDE SEQUENCE [LARGE SCALE GENOMIC DNA]</scope>
    <source>
        <strain evidence="7 8">SNA2</strain>
    </source>
</reference>
<dbReference type="PANTHER" id="PTHR43133:SF46">
    <property type="entry name" value="RNA POLYMERASE SIGMA-70 FACTOR ECF SUBFAMILY"/>
    <property type="match status" value="1"/>
</dbReference>
<dbReference type="Gene3D" id="1.10.10.10">
    <property type="entry name" value="Winged helix-like DNA-binding domain superfamily/Winged helix DNA-binding domain"/>
    <property type="match status" value="1"/>
</dbReference>
<evidence type="ECO:0000313" key="7">
    <source>
        <dbReference type="EMBL" id="WPU93218.1"/>
    </source>
</evidence>
<dbReference type="InterPro" id="IPR013325">
    <property type="entry name" value="RNA_pol_sigma_r2"/>
</dbReference>
<dbReference type="InterPro" id="IPR013249">
    <property type="entry name" value="RNA_pol_sigma70_r4_t2"/>
</dbReference>
<keyword evidence="3" id="KW-0731">Sigma factor</keyword>
<accession>A0ABZ0TM00</accession>
<dbReference type="Gene3D" id="1.10.1740.10">
    <property type="match status" value="1"/>
</dbReference>
<feature type="domain" description="RNA polymerase sigma-70 region 2" evidence="5">
    <location>
        <begin position="37"/>
        <end position="92"/>
    </location>
</feature>
<name>A0ABZ0TM00_9SPHI</name>
<dbReference type="InterPro" id="IPR007627">
    <property type="entry name" value="RNA_pol_sigma70_r2"/>
</dbReference>
<dbReference type="RefSeq" id="WP_321562368.1">
    <property type="nucleotide sequence ID" value="NZ_CP139558.1"/>
</dbReference>
<organism evidence="7 8">
    <name type="scientific">Mucilaginibacter sabulilitoris</name>
    <dbReference type="NCBI Taxonomy" id="1173583"/>
    <lineage>
        <taxon>Bacteria</taxon>
        <taxon>Pseudomonadati</taxon>
        <taxon>Bacteroidota</taxon>
        <taxon>Sphingobacteriia</taxon>
        <taxon>Sphingobacteriales</taxon>
        <taxon>Sphingobacteriaceae</taxon>
        <taxon>Mucilaginibacter</taxon>
    </lineage>
</organism>
<evidence type="ECO:0000256" key="1">
    <source>
        <dbReference type="ARBA" id="ARBA00010641"/>
    </source>
</evidence>
<dbReference type="InterPro" id="IPR014284">
    <property type="entry name" value="RNA_pol_sigma-70_dom"/>
</dbReference>
<keyword evidence="2" id="KW-0805">Transcription regulation</keyword>
<keyword evidence="4" id="KW-0804">Transcription</keyword>
<keyword evidence="8" id="KW-1185">Reference proteome</keyword>
<evidence type="ECO:0000259" key="6">
    <source>
        <dbReference type="Pfam" id="PF08281"/>
    </source>
</evidence>
<feature type="domain" description="RNA polymerase sigma factor 70 region 4 type 2" evidence="6">
    <location>
        <begin position="125"/>
        <end position="177"/>
    </location>
</feature>
<dbReference type="EMBL" id="CP139558">
    <property type="protein sequence ID" value="WPU93218.1"/>
    <property type="molecule type" value="Genomic_DNA"/>
</dbReference>
<dbReference type="PANTHER" id="PTHR43133">
    <property type="entry name" value="RNA POLYMERASE ECF-TYPE SIGMA FACTO"/>
    <property type="match status" value="1"/>
</dbReference>
<evidence type="ECO:0000259" key="5">
    <source>
        <dbReference type="Pfam" id="PF04542"/>
    </source>
</evidence>